<evidence type="ECO:0000259" key="9">
    <source>
        <dbReference type="Pfam" id="PF11708"/>
    </source>
</evidence>
<evidence type="ECO:0000256" key="4">
    <source>
        <dbReference type="ARBA" id="ARBA00022728"/>
    </source>
</evidence>
<comment type="subcellular location">
    <subcellularLocation>
        <location evidence="1 7">Nucleus</location>
    </subcellularLocation>
</comment>
<dbReference type="Proteomes" id="UP000023152">
    <property type="component" value="Unassembled WGS sequence"/>
</dbReference>
<evidence type="ECO:0000313" key="10">
    <source>
        <dbReference type="EMBL" id="ETO12486.1"/>
    </source>
</evidence>
<dbReference type="InterPro" id="IPR021715">
    <property type="entry name" value="Slu7_dom"/>
</dbReference>
<dbReference type="OrthoDB" id="249612at2759"/>
<dbReference type="Pfam" id="PF11708">
    <property type="entry name" value="Slu7"/>
    <property type="match status" value="1"/>
</dbReference>
<comment type="subunit">
    <text evidence="7">Associated with the spliceosome.</text>
</comment>
<dbReference type="AlphaFoldDB" id="X6MFQ4"/>
<gene>
    <name evidence="10" type="ORF">RFI_24890</name>
</gene>
<accession>X6MFQ4</accession>
<dbReference type="InterPro" id="IPR039974">
    <property type="entry name" value="Splicing_factor_SLU7"/>
</dbReference>
<evidence type="ECO:0000256" key="1">
    <source>
        <dbReference type="ARBA" id="ARBA00004123"/>
    </source>
</evidence>
<name>X6MFQ4_RETFI</name>
<dbReference type="GO" id="GO:0000398">
    <property type="term" value="P:mRNA splicing, via spliceosome"/>
    <property type="evidence" value="ECO:0007669"/>
    <property type="project" value="UniProtKB-UniRule"/>
</dbReference>
<dbReference type="PANTHER" id="PTHR12942">
    <property type="entry name" value="STEP II SPLICING FACTOR SLU7"/>
    <property type="match status" value="1"/>
</dbReference>
<evidence type="ECO:0000256" key="5">
    <source>
        <dbReference type="ARBA" id="ARBA00023187"/>
    </source>
</evidence>
<feature type="compositionally biased region" description="Acidic residues" evidence="8">
    <location>
        <begin position="238"/>
        <end position="263"/>
    </location>
</feature>
<protein>
    <recommendedName>
        <fullName evidence="7">Pre-mRNA-splicing factor SLU7</fullName>
    </recommendedName>
</protein>
<keyword evidence="3 7" id="KW-0507">mRNA processing</keyword>
<evidence type="ECO:0000256" key="2">
    <source>
        <dbReference type="ARBA" id="ARBA00007203"/>
    </source>
</evidence>
<dbReference type="GO" id="GO:0005681">
    <property type="term" value="C:spliceosomal complex"/>
    <property type="evidence" value="ECO:0007669"/>
    <property type="project" value="UniProtKB-UniRule"/>
</dbReference>
<comment type="caution">
    <text evidence="10">The sequence shown here is derived from an EMBL/GenBank/DDBJ whole genome shotgun (WGS) entry which is preliminary data.</text>
</comment>
<dbReference type="PANTHER" id="PTHR12942:SF2">
    <property type="entry name" value="PRE-MRNA-SPLICING FACTOR SLU7"/>
    <property type="match status" value="1"/>
</dbReference>
<evidence type="ECO:0000313" key="11">
    <source>
        <dbReference type="Proteomes" id="UP000023152"/>
    </source>
</evidence>
<keyword evidence="4 7" id="KW-0747">Spliceosome</keyword>
<evidence type="ECO:0000256" key="7">
    <source>
        <dbReference type="RuleBase" id="RU367071"/>
    </source>
</evidence>
<sequence>MAAGIKLGRDDYKKKKELEELRKLGAAPAEVDDEGYIINPHIPQKKDKKKQTNKQTKQMKTISTIKKGYLSDGRPGLRHQRLTSDFSKLAKVGDVVGTGINDKAKDKIRWEDGCCENCGAGTHKTKDCVERPRQIKAKYTNTDLQKDELLPEKRVNNYTFDGKRDRWNNYDLATHQLVIERHEKMREFRHKKKIEELDKATMEGDEKAQKTLKKIKKKKDKASKKAQKRSKTGANNNESDDDSDSDNDSDSDSDESDWDSDDDLRDRGEVIQRFDSKKRQTIRNLRLREDLPKYLRNYGYFFFFYF</sequence>
<keyword evidence="6 7" id="KW-0539">Nucleus</keyword>
<comment type="similarity">
    <text evidence="2 7">Belongs to the SLU7 family.</text>
</comment>
<evidence type="ECO:0000256" key="8">
    <source>
        <dbReference type="SAM" id="MobiDB-lite"/>
    </source>
</evidence>
<dbReference type="GO" id="GO:0030628">
    <property type="term" value="F:pre-mRNA 3'-splice site binding"/>
    <property type="evidence" value="ECO:0007669"/>
    <property type="project" value="UniProtKB-UniRule"/>
</dbReference>
<feature type="compositionally biased region" description="Basic residues" evidence="8">
    <location>
        <begin position="210"/>
        <end position="231"/>
    </location>
</feature>
<evidence type="ECO:0000256" key="6">
    <source>
        <dbReference type="ARBA" id="ARBA00023242"/>
    </source>
</evidence>
<dbReference type="EMBL" id="ASPP01021364">
    <property type="protein sequence ID" value="ETO12486.1"/>
    <property type="molecule type" value="Genomic_DNA"/>
</dbReference>
<comment type="function">
    <text evidence="7">Involved in pre-mRNA splicing.</text>
</comment>
<keyword evidence="5 7" id="KW-0508">mRNA splicing</keyword>
<evidence type="ECO:0000256" key="3">
    <source>
        <dbReference type="ARBA" id="ARBA00022664"/>
    </source>
</evidence>
<feature type="region of interest" description="Disordered" evidence="8">
    <location>
        <begin position="35"/>
        <end position="59"/>
    </location>
</feature>
<feature type="region of interest" description="Disordered" evidence="8">
    <location>
        <begin position="201"/>
        <end position="264"/>
    </location>
</feature>
<reference evidence="10 11" key="1">
    <citation type="journal article" date="2013" name="Curr. Biol.">
        <title>The Genome of the Foraminiferan Reticulomyxa filosa.</title>
        <authorList>
            <person name="Glockner G."/>
            <person name="Hulsmann N."/>
            <person name="Schleicher M."/>
            <person name="Noegel A.A."/>
            <person name="Eichinger L."/>
            <person name="Gallinger C."/>
            <person name="Pawlowski J."/>
            <person name="Sierra R."/>
            <person name="Euteneuer U."/>
            <person name="Pillet L."/>
            <person name="Moustafa A."/>
            <person name="Platzer M."/>
            <person name="Groth M."/>
            <person name="Szafranski K."/>
            <person name="Schliwa M."/>
        </authorList>
    </citation>
    <scope>NUCLEOTIDE SEQUENCE [LARGE SCALE GENOMIC DNA]</scope>
</reference>
<feature type="domain" description="Pre-mRNA-splicing factor SLU7" evidence="9">
    <location>
        <begin position="159"/>
        <end position="298"/>
    </location>
</feature>
<keyword evidence="11" id="KW-1185">Reference proteome</keyword>
<organism evidence="10 11">
    <name type="scientific">Reticulomyxa filosa</name>
    <dbReference type="NCBI Taxonomy" id="46433"/>
    <lineage>
        <taxon>Eukaryota</taxon>
        <taxon>Sar</taxon>
        <taxon>Rhizaria</taxon>
        <taxon>Retaria</taxon>
        <taxon>Foraminifera</taxon>
        <taxon>Monothalamids</taxon>
        <taxon>Reticulomyxidae</taxon>
        <taxon>Reticulomyxa</taxon>
    </lineage>
</organism>
<proteinExistence type="inferred from homology"/>